<comment type="caution">
    <text evidence="2">The sequence shown here is derived from an EMBL/GenBank/DDBJ whole genome shotgun (WGS) entry which is preliminary data.</text>
</comment>
<sequence length="77" mass="7963">MTKCYAGRSHDDAVAAHAGKRQPAQEQAGGDMAIAGTEADAQHSCGELSALGKAVWRRGSGIDGGGMVLVPVRRESR</sequence>
<name>A0A7W9U553_9BURK</name>
<protein>
    <submittedName>
        <fullName evidence="2">Uncharacterized protein</fullName>
    </submittedName>
</protein>
<dbReference type="EMBL" id="JACHBW010000049">
    <property type="protein sequence ID" value="MBB6107198.1"/>
    <property type="molecule type" value="Genomic_DNA"/>
</dbReference>
<keyword evidence="3" id="KW-1185">Reference proteome</keyword>
<dbReference type="Proteomes" id="UP000571554">
    <property type="component" value="Unassembled WGS sequence"/>
</dbReference>
<evidence type="ECO:0000313" key="2">
    <source>
        <dbReference type="EMBL" id="MBB6107198.1"/>
    </source>
</evidence>
<gene>
    <name evidence="2" type="ORF">F4827_007080</name>
</gene>
<accession>A0A7W9U553</accession>
<reference evidence="2 3" key="1">
    <citation type="submission" date="2020-08" db="EMBL/GenBank/DDBJ databases">
        <title>Above-ground endophytic microbial communities from plants in different locations in the United States.</title>
        <authorList>
            <person name="Frank C."/>
        </authorList>
    </citation>
    <scope>NUCLEOTIDE SEQUENCE [LARGE SCALE GENOMIC DNA]</scope>
    <source>
        <strain evidence="2 3">WP4_2_2</strain>
    </source>
</reference>
<proteinExistence type="predicted"/>
<feature type="region of interest" description="Disordered" evidence="1">
    <location>
        <begin position="1"/>
        <end position="30"/>
    </location>
</feature>
<dbReference type="AlphaFoldDB" id="A0A7W9U553"/>
<organism evidence="2 3">
    <name type="scientific">Paraburkholderia bannensis</name>
    <dbReference type="NCBI Taxonomy" id="765414"/>
    <lineage>
        <taxon>Bacteria</taxon>
        <taxon>Pseudomonadati</taxon>
        <taxon>Pseudomonadota</taxon>
        <taxon>Betaproteobacteria</taxon>
        <taxon>Burkholderiales</taxon>
        <taxon>Burkholderiaceae</taxon>
        <taxon>Paraburkholderia</taxon>
    </lineage>
</organism>
<evidence type="ECO:0000313" key="3">
    <source>
        <dbReference type="Proteomes" id="UP000571554"/>
    </source>
</evidence>
<evidence type="ECO:0000256" key="1">
    <source>
        <dbReference type="SAM" id="MobiDB-lite"/>
    </source>
</evidence>